<dbReference type="GO" id="GO:0016102">
    <property type="term" value="P:diterpenoid biosynthetic process"/>
    <property type="evidence" value="ECO:0007669"/>
    <property type="project" value="InterPro"/>
</dbReference>
<feature type="domain" description="Terpene synthase metal-binding" evidence="9">
    <location>
        <begin position="272"/>
        <end position="510"/>
    </location>
</feature>
<dbReference type="FunFam" id="1.10.600.10:FF:000007">
    <property type="entry name" value="Isoprene synthase, chloroplastic"/>
    <property type="match status" value="1"/>
</dbReference>
<accession>A0A8T1YNN5</accession>
<dbReference type="AlphaFoldDB" id="A0A8T1YNN5"/>
<keyword evidence="6" id="KW-0456">Lyase</keyword>
<comment type="caution">
    <text evidence="10">The sequence shown here is derived from an EMBL/GenBank/DDBJ whole genome shotgun (WGS) entry which is preliminary data.</text>
</comment>
<keyword evidence="5" id="KW-0464">Manganese</keyword>
<name>A0A8T1YNN5_ARASU</name>
<dbReference type="EMBL" id="JAEFBJ010000012">
    <property type="protein sequence ID" value="KAG7547485.1"/>
    <property type="molecule type" value="Genomic_DNA"/>
</dbReference>
<evidence type="ECO:0000256" key="2">
    <source>
        <dbReference type="ARBA" id="ARBA00001946"/>
    </source>
</evidence>
<keyword evidence="4" id="KW-0460">Magnesium</keyword>
<keyword evidence="11" id="KW-1185">Reference proteome</keyword>
<proteinExistence type="inferred from homology"/>
<evidence type="ECO:0000259" key="9">
    <source>
        <dbReference type="Pfam" id="PF03936"/>
    </source>
</evidence>
<dbReference type="SFLD" id="SFLDG01019">
    <property type="entry name" value="Terpene_Cyclase_Like_1_C_Termi"/>
    <property type="match status" value="1"/>
</dbReference>
<evidence type="ECO:0000256" key="1">
    <source>
        <dbReference type="ARBA" id="ARBA00001936"/>
    </source>
</evidence>
<dbReference type="InterPro" id="IPR044814">
    <property type="entry name" value="Terpene_cyclase_plant_C1"/>
</dbReference>
<comment type="similarity">
    <text evidence="7">Belongs to the terpene synthase family. Tpsa subfamily.</text>
</comment>
<dbReference type="CDD" id="cd00684">
    <property type="entry name" value="Terpene_cyclase_plant_C1"/>
    <property type="match status" value="1"/>
</dbReference>
<dbReference type="Proteomes" id="UP000694251">
    <property type="component" value="Chromosome 12"/>
</dbReference>
<evidence type="ECO:0000259" key="8">
    <source>
        <dbReference type="Pfam" id="PF01397"/>
    </source>
</evidence>
<dbReference type="InterPro" id="IPR001906">
    <property type="entry name" value="Terpene_synth_N"/>
</dbReference>
<dbReference type="SFLD" id="SFLDS00005">
    <property type="entry name" value="Isoprenoid_Synthase_Type_I"/>
    <property type="match status" value="1"/>
</dbReference>
<dbReference type="Pfam" id="PF03936">
    <property type="entry name" value="Terpene_synth_C"/>
    <property type="match status" value="1"/>
</dbReference>
<gene>
    <name evidence="10" type="ORF">ISN44_As12g027260</name>
</gene>
<evidence type="ECO:0000256" key="3">
    <source>
        <dbReference type="ARBA" id="ARBA00022723"/>
    </source>
</evidence>
<reference evidence="10 11" key="1">
    <citation type="submission" date="2020-12" db="EMBL/GenBank/DDBJ databases">
        <title>Concerted genomic and epigenomic changes stabilize Arabidopsis allopolyploids.</title>
        <authorList>
            <person name="Chen Z."/>
        </authorList>
    </citation>
    <scope>NUCLEOTIDE SEQUENCE [LARGE SCALE GENOMIC DNA]</scope>
    <source>
        <strain evidence="10">As9502</strain>
        <tissue evidence="10">Leaf</tissue>
    </source>
</reference>
<feature type="domain" description="Terpene synthase N-terminal" evidence="8">
    <location>
        <begin position="38"/>
        <end position="215"/>
    </location>
</feature>
<comment type="cofactor">
    <cofactor evidence="2">
        <name>Mg(2+)</name>
        <dbReference type="ChEBI" id="CHEBI:18420"/>
    </cofactor>
</comment>
<dbReference type="PANTHER" id="PTHR31225">
    <property type="entry name" value="OS04G0344100 PROTEIN-RELATED"/>
    <property type="match status" value="1"/>
</dbReference>
<dbReference type="GO" id="GO:0000287">
    <property type="term" value="F:magnesium ion binding"/>
    <property type="evidence" value="ECO:0007669"/>
    <property type="project" value="InterPro"/>
</dbReference>
<evidence type="ECO:0000313" key="11">
    <source>
        <dbReference type="Proteomes" id="UP000694251"/>
    </source>
</evidence>
<comment type="cofactor">
    <cofactor evidence="1">
        <name>Mn(2+)</name>
        <dbReference type="ChEBI" id="CHEBI:29035"/>
    </cofactor>
</comment>
<dbReference type="InterPro" id="IPR050148">
    <property type="entry name" value="Terpene_synthase-like"/>
</dbReference>
<sequence length="570" mass="66318">MSRPSKPSKHICLKATMSLTCGGQESNRKFKKLPPSEWTHLFHSVPFDISEMDALTREIDALKPKVKNMLISSQGIESMKKKILFIYLLVSLGLGYHFEDEIEESLQQSFENIDNLMVGEDDLYTVSIIFWVLRTYGHNMCSDVFKRFKMSNGEFKESLIEDKKGMLSLYEAAQLRTTTEFIMEDALRFASGHLESLAADKTCPSHISRRIQSALSLSQHWNMEILAIMEYIPFYEQEEDHNHLLLKFAKINFNLLQLHYLQELKTVTKWYKDLDLASNLPPYFKDRIVENHFLVTGFYFEPQFSRERIMLTKFFTVSLLLDDTCDRYASLPEADSLAECLERWAPNDVMQRQPDYLKYVFNFILDVFEDFERERRSEGRSYSVKATVEEFKTLVRANVDLGKWARAARIPSFEEYMDVGEVEAAVYSTMPAILMGMGHIANEEVYEWLKSRPKLVQVICTKTRLMNDMAGFEDDTSRGNVTTGVYCYMKQYGVTKKEAIRKLNEMVAYNDNILNEEFLKTIHIPRQVLKIAINFARVINVTYNEGEGYTHPEGKIKEYITSLFVNRICL</sequence>
<evidence type="ECO:0000313" key="10">
    <source>
        <dbReference type="EMBL" id="KAG7547485.1"/>
    </source>
</evidence>
<dbReference type="PANTHER" id="PTHR31225:SF242">
    <property type="entry name" value="TERPENOID SYNTHASE 9"/>
    <property type="match status" value="1"/>
</dbReference>
<dbReference type="InterPro" id="IPR034741">
    <property type="entry name" value="Terpene_cyclase-like_1_C"/>
</dbReference>
<evidence type="ECO:0000256" key="5">
    <source>
        <dbReference type="ARBA" id="ARBA00023211"/>
    </source>
</evidence>
<keyword evidence="3" id="KW-0479">Metal-binding</keyword>
<dbReference type="InterPro" id="IPR005630">
    <property type="entry name" value="Terpene_synthase_metal-bd"/>
</dbReference>
<dbReference type="OrthoDB" id="1028907at2759"/>
<evidence type="ECO:0000256" key="6">
    <source>
        <dbReference type="ARBA" id="ARBA00023239"/>
    </source>
</evidence>
<evidence type="ECO:0000256" key="7">
    <source>
        <dbReference type="ARBA" id="ARBA00038405"/>
    </source>
</evidence>
<dbReference type="FunFam" id="1.50.10.130:FF:000001">
    <property type="entry name" value="Isoprene synthase, chloroplastic"/>
    <property type="match status" value="1"/>
</dbReference>
<evidence type="ECO:0000256" key="4">
    <source>
        <dbReference type="ARBA" id="ARBA00022842"/>
    </source>
</evidence>
<organism evidence="10 11">
    <name type="scientific">Arabidopsis suecica</name>
    <name type="common">Swedish thale-cress</name>
    <name type="synonym">Cardaminopsis suecica</name>
    <dbReference type="NCBI Taxonomy" id="45249"/>
    <lineage>
        <taxon>Eukaryota</taxon>
        <taxon>Viridiplantae</taxon>
        <taxon>Streptophyta</taxon>
        <taxon>Embryophyta</taxon>
        <taxon>Tracheophyta</taxon>
        <taxon>Spermatophyta</taxon>
        <taxon>Magnoliopsida</taxon>
        <taxon>eudicotyledons</taxon>
        <taxon>Gunneridae</taxon>
        <taxon>Pentapetalae</taxon>
        <taxon>rosids</taxon>
        <taxon>malvids</taxon>
        <taxon>Brassicales</taxon>
        <taxon>Brassicaceae</taxon>
        <taxon>Camelineae</taxon>
        <taxon>Arabidopsis</taxon>
    </lineage>
</organism>
<protein>
    <submittedName>
        <fullName evidence="10">Isoprenoid synthase domain superfamily</fullName>
    </submittedName>
</protein>
<dbReference type="Pfam" id="PF01397">
    <property type="entry name" value="Terpene_synth"/>
    <property type="match status" value="1"/>
</dbReference>
<dbReference type="GO" id="GO:0010333">
    <property type="term" value="F:terpene synthase activity"/>
    <property type="evidence" value="ECO:0007669"/>
    <property type="project" value="InterPro"/>
</dbReference>